<gene>
    <name evidence="2" type="ORF">IAQ69_05730</name>
</gene>
<name>A0A7T7WKL0_9GAMM</name>
<evidence type="ECO:0000313" key="3">
    <source>
        <dbReference type="Proteomes" id="UP000596079"/>
    </source>
</evidence>
<proteinExistence type="predicted"/>
<protein>
    <recommendedName>
        <fullName evidence="4">VCBS repeat-containing protein</fullName>
    </recommendedName>
</protein>
<keyword evidence="1" id="KW-0732">Signal</keyword>
<feature type="chain" id="PRO_5032558928" description="VCBS repeat-containing protein" evidence="1">
    <location>
        <begin position="26"/>
        <end position="241"/>
    </location>
</feature>
<evidence type="ECO:0000256" key="1">
    <source>
        <dbReference type="SAM" id="SignalP"/>
    </source>
</evidence>
<dbReference type="AlphaFoldDB" id="A0A7T7WKL0"/>
<reference evidence="2 3" key="1">
    <citation type="submission" date="2020-08" db="EMBL/GenBank/DDBJ databases">
        <title>Emergence of ISAba1-mediated novel tet(X) in Acinetobacter variabilis from a chicken farm.</title>
        <authorList>
            <person name="Peng K."/>
            <person name="Li R."/>
        </authorList>
    </citation>
    <scope>NUCLEOTIDE SEQUENCE [LARGE SCALE GENOMIC DNA]</scope>
    <source>
        <strain evidence="2 3">XM9F202-2</strain>
    </source>
</reference>
<dbReference type="Proteomes" id="UP000596079">
    <property type="component" value="Chromosome"/>
</dbReference>
<sequence length="241" mass="27091">MLHQIKLPFLFSTLLCIAFTQSACATPQIGSSLNSNYQSFVPKNWKILEKAQGDLNQDGQADLALIIEDTNPENLVANAGLGNDVLNINKRKLLILFKQANGYQLAASNTTLPTEGDVESPCLTDPLGESEALSIQKGVLRVHLHYWLSCGSWYVTNHTYTFRYQNNAFKLIGYDVDDFHRASGESTARSINFLTGKVKTTTDENEFAEQTQPAKVQWSTLKHRYALKLEQVQFNQPQEFE</sequence>
<dbReference type="EMBL" id="CP060811">
    <property type="protein sequence ID" value="QQN89159.1"/>
    <property type="molecule type" value="Genomic_DNA"/>
</dbReference>
<evidence type="ECO:0000313" key="2">
    <source>
        <dbReference type="EMBL" id="QQN89159.1"/>
    </source>
</evidence>
<dbReference type="RefSeq" id="WP_200230414.1">
    <property type="nucleotide sequence ID" value="NZ_CP060811.1"/>
</dbReference>
<organism evidence="2 3">
    <name type="scientific">Acinetobacter variabilis</name>
    <dbReference type="NCBI Taxonomy" id="70346"/>
    <lineage>
        <taxon>Bacteria</taxon>
        <taxon>Pseudomonadati</taxon>
        <taxon>Pseudomonadota</taxon>
        <taxon>Gammaproteobacteria</taxon>
        <taxon>Moraxellales</taxon>
        <taxon>Moraxellaceae</taxon>
        <taxon>Acinetobacter</taxon>
    </lineage>
</organism>
<accession>A0A7T7WKL0</accession>
<feature type="signal peptide" evidence="1">
    <location>
        <begin position="1"/>
        <end position="25"/>
    </location>
</feature>
<evidence type="ECO:0008006" key="4">
    <source>
        <dbReference type="Google" id="ProtNLM"/>
    </source>
</evidence>